<feature type="domain" description="TonB-dependent receptor plug" evidence="2">
    <location>
        <begin position="705"/>
        <end position="795"/>
    </location>
</feature>
<keyword evidence="1" id="KW-0732">Signal</keyword>
<accession>A0A4U1CA69</accession>
<dbReference type="InterPro" id="IPR037066">
    <property type="entry name" value="Plug_dom_sf"/>
</dbReference>
<dbReference type="SUPFAM" id="SSF56935">
    <property type="entry name" value="Porins"/>
    <property type="match status" value="1"/>
</dbReference>
<dbReference type="Gene3D" id="2.170.130.10">
    <property type="entry name" value="TonB-dependent receptor, plug domain"/>
    <property type="match status" value="1"/>
</dbReference>
<dbReference type="AlphaFoldDB" id="A0A4U1CA69"/>
<evidence type="ECO:0000313" key="4">
    <source>
        <dbReference type="Proteomes" id="UP000310477"/>
    </source>
</evidence>
<sequence length="902" mass="99917">MKFKLPLLLISILFTLGVSAFVKNDDPIALLLKKLEDFTKKYPQEKIHLHLDKPYYAIGDDIWFKVYVVDTKNSAPTTISNIVYVELINGKNKIERQLKLPMQSGVTWGDFKLTDSLSEGNYRIRAYTQWMRNAGPEFFFDKTIKIGNSWANEVFTITTSKIILKDNTENVTSTIRFLDKKDNPYANIGVVYDVKLNGKEITKGKTSTHTDGTININYNNKDLEGQKTGSITVALTLPNGKKVEKIIPIKTTSTAVHVQFFPEGGSLVAGLPSKVAVKAVNSNGLGENVSGKIIDNDNNEVLKFETEYLGMGAFILNPLLGKTYSAIVKMGDGTKKTILLPKIETSGYVLSVNNIDSAKINIKVLLTEDLVNKGDLSLIAQRNGNVYFSTKIPSAKQLATLTLPINELPSGIVQFTLFSSANQPVCERLAFINNSIDKIKITADNLKPSFKPRENVDFNILTSLNNTAVQGSFSIAVTNETITTPDLENESNIFTRLLLTSDLVGYVEKPNHYFINQNSTTRTQLDNLLLTQGWRKINWSTLLNPLSWSYKPETKIQISGTISKGGKPVANGKVTLLSSTAGVFAIDTPSNEAGRFVFDNFEFGDSTKFIVQARTDKNNPNLKIDLDTVRNQIVTLNKNTGDIEVNVNTVLMSYLNQTDQYFNEQVKRGFLNKTIQLKEVKIIEVKKPIFTNSTNLNGPGNADKIISAKELETATSLSQYIQGRLAGVIVRNGLIYSTRSGSFAGTSAMTVILDGMMMGSDFQTDNLSVRDIETVEVLRTIGYTSIYGVNGGSGVLVITTKRGAGLEVDSYYNRYSPGIVNYTPKGFSAIRQFYSPKYTETPDPKPDLRTTVYWNPHLSSKPDGTKNISYFNTDQAGKYRIVIEGIDGMGNIGRNVFTYTVD</sequence>
<dbReference type="Gene3D" id="2.60.40.1930">
    <property type="match status" value="1"/>
</dbReference>
<evidence type="ECO:0000313" key="3">
    <source>
        <dbReference type="EMBL" id="TKC03353.1"/>
    </source>
</evidence>
<keyword evidence="3" id="KW-0675">Receptor</keyword>
<dbReference type="InterPro" id="IPR012910">
    <property type="entry name" value="Plug_dom"/>
</dbReference>
<organism evidence="3 4">
    <name type="scientific">Pedobacter cryotolerans</name>
    <dbReference type="NCBI Taxonomy" id="2571270"/>
    <lineage>
        <taxon>Bacteria</taxon>
        <taxon>Pseudomonadati</taxon>
        <taxon>Bacteroidota</taxon>
        <taxon>Sphingobacteriia</taxon>
        <taxon>Sphingobacteriales</taxon>
        <taxon>Sphingobacteriaceae</taxon>
        <taxon>Pedobacter</taxon>
    </lineage>
</organism>
<protein>
    <submittedName>
        <fullName evidence="3">TonB-dependent receptor</fullName>
    </submittedName>
</protein>
<evidence type="ECO:0000259" key="2">
    <source>
        <dbReference type="Pfam" id="PF07715"/>
    </source>
</evidence>
<reference evidence="3 4" key="1">
    <citation type="submission" date="2019-04" db="EMBL/GenBank/DDBJ databases">
        <title>Pedobacter sp. AR-2-6 sp. nov., isolated from Arctic soil.</title>
        <authorList>
            <person name="Dahal R.H."/>
            <person name="Kim D.-U."/>
        </authorList>
    </citation>
    <scope>NUCLEOTIDE SEQUENCE [LARGE SCALE GENOMIC DNA]</scope>
    <source>
        <strain evidence="3 4">AR-2-6</strain>
    </source>
</reference>
<gene>
    <name evidence="3" type="ORF">FA045_01945</name>
</gene>
<dbReference type="Pfam" id="PF07715">
    <property type="entry name" value="Plug"/>
    <property type="match status" value="1"/>
</dbReference>
<dbReference type="RefSeq" id="WP_136873880.1">
    <property type="nucleotide sequence ID" value="NZ_SWBO01000001.1"/>
</dbReference>
<proteinExistence type="predicted"/>
<comment type="caution">
    <text evidence="3">The sequence shown here is derived from an EMBL/GenBank/DDBJ whole genome shotgun (WGS) entry which is preliminary data.</text>
</comment>
<keyword evidence="4" id="KW-1185">Reference proteome</keyword>
<feature type="signal peptide" evidence="1">
    <location>
        <begin position="1"/>
        <end position="20"/>
    </location>
</feature>
<dbReference type="Proteomes" id="UP000310477">
    <property type="component" value="Unassembled WGS sequence"/>
</dbReference>
<feature type="chain" id="PRO_5020270536" evidence="1">
    <location>
        <begin position="21"/>
        <end position="902"/>
    </location>
</feature>
<dbReference type="EMBL" id="SWBO01000001">
    <property type="protein sequence ID" value="TKC03353.1"/>
    <property type="molecule type" value="Genomic_DNA"/>
</dbReference>
<name>A0A4U1CA69_9SPHI</name>
<evidence type="ECO:0000256" key="1">
    <source>
        <dbReference type="SAM" id="SignalP"/>
    </source>
</evidence>
<dbReference type="OrthoDB" id="609485at2"/>